<dbReference type="PANTHER" id="PTHR34203">
    <property type="entry name" value="METHYLTRANSFERASE, FKBM FAMILY PROTEIN"/>
    <property type="match status" value="1"/>
</dbReference>
<accession>A0ABX9V367</accession>
<keyword evidence="2" id="KW-0489">Methyltransferase</keyword>
<dbReference type="InterPro" id="IPR006342">
    <property type="entry name" value="FkbM_mtfrase"/>
</dbReference>
<sequence length="401" mass="44412">MTDQTLSLRLDQLLSESLDSARARQANTLDSLIGSLEQPFALFGASHLGRKALQVLKQLGHVPGAFIDNNSAAWGSEIDGVPVMSPAQLAEREQGQLPAIICTIWSGHIKDRMSQRLQPLRELGFKRIALFGHLAWCYPQHFLPHYALDLPEKVLQQADAVRRAFSLIEDAVSQQLFVDHVQWRLDLNHDLLPPASSKEIYFDAHFSSASADEVVYDIGAYNGDSVADYLRLGRAFKEIHSFEPSPANYAELQANLTQLSSEHSAALFAHPQAVGDSVGSVLIEDDGGASNRVGRGTQQVQSSTLDELSKQIAPATFLKIDIEGFEPQCLAGGRQLIATHRPVIAVCVYHEQDHLWSILLQLHEYYPGYRFELCPHLAEGWDLVLYAVPAERLPTHLQQGA</sequence>
<dbReference type="GO" id="GO:0032259">
    <property type="term" value="P:methylation"/>
    <property type="evidence" value="ECO:0007669"/>
    <property type="project" value="UniProtKB-KW"/>
</dbReference>
<dbReference type="Gene3D" id="3.40.50.150">
    <property type="entry name" value="Vaccinia Virus protein VP39"/>
    <property type="match status" value="1"/>
</dbReference>
<dbReference type="NCBIfam" id="TIGR01444">
    <property type="entry name" value="fkbM_fam"/>
    <property type="match status" value="1"/>
</dbReference>
<proteinExistence type="predicted"/>
<comment type="caution">
    <text evidence="2">The sequence shown here is derived from an EMBL/GenBank/DDBJ whole genome shotgun (WGS) entry which is preliminary data.</text>
</comment>
<gene>
    <name evidence="2" type="ORF">EA795_13730</name>
</gene>
<dbReference type="SUPFAM" id="SSF53335">
    <property type="entry name" value="S-adenosyl-L-methionine-dependent methyltransferases"/>
    <property type="match status" value="1"/>
</dbReference>
<dbReference type="GO" id="GO:0008168">
    <property type="term" value="F:methyltransferase activity"/>
    <property type="evidence" value="ECO:0007669"/>
    <property type="project" value="UniProtKB-KW"/>
</dbReference>
<dbReference type="EMBL" id="RFFL01000010">
    <property type="protein sequence ID" value="RMI00203.1"/>
    <property type="molecule type" value="Genomic_DNA"/>
</dbReference>
<evidence type="ECO:0000259" key="1">
    <source>
        <dbReference type="Pfam" id="PF05050"/>
    </source>
</evidence>
<evidence type="ECO:0000313" key="3">
    <source>
        <dbReference type="Proteomes" id="UP000269134"/>
    </source>
</evidence>
<reference evidence="2 3" key="1">
    <citation type="submission" date="2018-10" db="EMBL/GenBank/DDBJ databases">
        <title>Pseudomonas sp. GL14 genome.</title>
        <authorList>
            <person name="Peng J."/>
            <person name="Liu Z.-P."/>
        </authorList>
    </citation>
    <scope>NUCLEOTIDE SEQUENCE [LARGE SCALE GENOMIC DNA]</scope>
    <source>
        <strain evidence="2 3">GL14</strain>
    </source>
</reference>
<dbReference type="Pfam" id="PF05050">
    <property type="entry name" value="Methyltransf_21"/>
    <property type="match status" value="1"/>
</dbReference>
<dbReference type="Gene3D" id="3.40.50.720">
    <property type="entry name" value="NAD(P)-binding Rossmann-like Domain"/>
    <property type="match status" value="1"/>
</dbReference>
<organism evidence="2 3">
    <name type="scientific">Stutzerimonas nitrititolerans</name>
    <dbReference type="NCBI Taxonomy" id="2482751"/>
    <lineage>
        <taxon>Bacteria</taxon>
        <taxon>Pseudomonadati</taxon>
        <taxon>Pseudomonadota</taxon>
        <taxon>Gammaproteobacteria</taxon>
        <taxon>Pseudomonadales</taxon>
        <taxon>Pseudomonadaceae</taxon>
        <taxon>Stutzerimonas</taxon>
    </lineage>
</organism>
<dbReference type="InterPro" id="IPR029063">
    <property type="entry name" value="SAM-dependent_MTases_sf"/>
</dbReference>
<dbReference type="Proteomes" id="UP000269134">
    <property type="component" value="Unassembled WGS sequence"/>
</dbReference>
<evidence type="ECO:0000313" key="2">
    <source>
        <dbReference type="EMBL" id="RMI00203.1"/>
    </source>
</evidence>
<feature type="domain" description="Methyltransferase FkbM" evidence="1">
    <location>
        <begin position="217"/>
        <end position="351"/>
    </location>
</feature>
<keyword evidence="2" id="KW-0808">Transferase</keyword>
<keyword evidence="3" id="KW-1185">Reference proteome</keyword>
<name>A0ABX9V367_9GAMM</name>
<dbReference type="PANTHER" id="PTHR34203:SF15">
    <property type="entry name" value="SLL1173 PROTEIN"/>
    <property type="match status" value="1"/>
</dbReference>
<dbReference type="InterPro" id="IPR052514">
    <property type="entry name" value="SAM-dependent_MTase"/>
</dbReference>
<protein>
    <submittedName>
        <fullName evidence="2">FkbM family methyltransferase</fullName>
    </submittedName>
</protein>